<dbReference type="RefSeq" id="WP_215437632.1">
    <property type="nucleotide sequence ID" value="NZ_AP025943.1"/>
</dbReference>
<dbReference type="InterPro" id="IPR043129">
    <property type="entry name" value="ATPase_NBD"/>
</dbReference>
<comment type="similarity">
    <text evidence="1 4">Belongs to the heat shock protein 70 family.</text>
</comment>
<evidence type="ECO:0000256" key="3">
    <source>
        <dbReference type="ARBA" id="ARBA00022840"/>
    </source>
</evidence>
<gene>
    <name evidence="5" type="primary">dnaK_2</name>
    <name evidence="5" type="ORF">Abiwalacus_15430</name>
</gene>
<dbReference type="Gene3D" id="3.30.420.40">
    <property type="match status" value="2"/>
</dbReference>
<keyword evidence="2 4" id="KW-0547">Nucleotide-binding</keyword>
<dbReference type="SUPFAM" id="SSF53067">
    <property type="entry name" value="Actin-like ATPase domain"/>
    <property type="match status" value="2"/>
</dbReference>
<protein>
    <submittedName>
        <fullName evidence="5">Molecular chaperone DnaK</fullName>
    </submittedName>
</protein>
<dbReference type="PROSITE" id="PS01036">
    <property type="entry name" value="HSP70_3"/>
    <property type="match status" value="1"/>
</dbReference>
<organism evidence="5 6">
    <name type="scientific">Akkermansia biwaensis</name>
    <dbReference type="NCBI Taxonomy" id="2946555"/>
    <lineage>
        <taxon>Bacteria</taxon>
        <taxon>Pseudomonadati</taxon>
        <taxon>Verrucomicrobiota</taxon>
        <taxon>Verrucomicrobiia</taxon>
        <taxon>Verrucomicrobiales</taxon>
        <taxon>Akkermansiaceae</taxon>
        <taxon>Akkermansia</taxon>
    </lineage>
</organism>
<keyword evidence="6" id="KW-1185">Reference proteome</keyword>
<evidence type="ECO:0000256" key="2">
    <source>
        <dbReference type="ARBA" id="ARBA00022741"/>
    </source>
</evidence>
<proteinExistence type="inferred from homology"/>
<evidence type="ECO:0000313" key="6">
    <source>
        <dbReference type="Proteomes" id="UP001062263"/>
    </source>
</evidence>
<keyword evidence="3 4" id="KW-0067">ATP-binding</keyword>
<dbReference type="PROSITE" id="PS00297">
    <property type="entry name" value="HSP70_1"/>
    <property type="match status" value="1"/>
</dbReference>
<name>A0ABN6QHE6_9BACT</name>
<dbReference type="Gene3D" id="3.90.640.10">
    <property type="entry name" value="Actin, Chain A, domain 4"/>
    <property type="match status" value="1"/>
</dbReference>
<dbReference type="InterPro" id="IPR013126">
    <property type="entry name" value="Hsp_70_fam"/>
</dbReference>
<accession>A0ABN6QHE6</accession>
<evidence type="ECO:0000256" key="4">
    <source>
        <dbReference type="RuleBase" id="RU003322"/>
    </source>
</evidence>
<evidence type="ECO:0000256" key="1">
    <source>
        <dbReference type="ARBA" id="ARBA00007381"/>
    </source>
</evidence>
<reference evidence="5" key="1">
    <citation type="submission" date="2022-06" db="EMBL/GenBank/DDBJ databases">
        <title>Akkermansia biwalacus sp. nov., an anaerobic mucin-degrading bacterium isolated from human intestine.</title>
        <authorList>
            <person name="Kobayashi Y."/>
            <person name="Inoue S."/>
            <person name="Kawahara T."/>
            <person name="Kohda N."/>
        </authorList>
    </citation>
    <scope>NUCLEOTIDE SEQUENCE</scope>
    <source>
        <strain evidence="5">WON2089</strain>
    </source>
</reference>
<dbReference type="Proteomes" id="UP001062263">
    <property type="component" value="Chromosome"/>
</dbReference>
<dbReference type="PANTHER" id="PTHR19375">
    <property type="entry name" value="HEAT SHOCK PROTEIN 70KDA"/>
    <property type="match status" value="1"/>
</dbReference>
<dbReference type="InterPro" id="IPR018181">
    <property type="entry name" value="Heat_shock_70_CS"/>
</dbReference>
<dbReference type="PROSITE" id="PS00329">
    <property type="entry name" value="HSP70_2"/>
    <property type="match status" value="1"/>
</dbReference>
<dbReference type="Pfam" id="PF00012">
    <property type="entry name" value="HSP70"/>
    <property type="match status" value="1"/>
</dbReference>
<sequence>MNRIAVGIDLGTTYSCVAYVGRDGRPQVLLNSEGERTTPSVVWFDDDRIVVGDEAKQEASMSPGEVCTFIKREMGSENYRFSCSKGSYRPEQVSACILRKLVNDASERLGQEIQDVVITCPAYFSHQEREATKAAGEIAGLNVLEILNEPTAAAMAYGLTQNHHAEERNILVYDLGGGTFDVTIINVSPKGLNVVCTDGNHLLGGKNWDEVMQGMLVDRLQMSSESAIDLLSDPAASQDMQLLAEKAKKTLTSRTEAQVSYKFEGEKLYAHITREEFDSETESLLQSTIRGTKRALDIARGKGVNRIDEIILVGGSTYMPQVSAAVERELGITPISYDPDESVAKGAAISALAHLMREQIGDGFTLETDDTGEFTLETEGKLQELADDSGFTLEAVSNILTPCSNVCSRSFGQILLRHSDRVSRIYNLIYRNTNLPVEANMPSYTVEDNQNTVHIQVVDNLVEYPATPEEERILDREGIDPNDARLIWEGNLPIQPGLPAESPIETVFKLDESGLLTIFSRDPASGQEIKGEVQTACTIPAEQLNAMRKELERATIE</sequence>
<dbReference type="EMBL" id="AP025943">
    <property type="protein sequence ID" value="BDL43969.1"/>
    <property type="molecule type" value="Genomic_DNA"/>
</dbReference>
<evidence type="ECO:0000313" key="5">
    <source>
        <dbReference type="EMBL" id="BDL43969.1"/>
    </source>
</evidence>
<dbReference type="Gene3D" id="2.60.34.10">
    <property type="entry name" value="Substrate Binding Domain Of DNAk, Chain A, domain 1"/>
    <property type="match status" value="1"/>
</dbReference>
<dbReference type="InterPro" id="IPR029047">
    <property type="entry name" value="HSP70_peptide-bd_sf"/>
</dbReference>
<dbReference type="SUPFAM" id="SSF100920">
    <property type="entry name" value="Heat shock protein 70kD (HSP70), peptide-binding domain"/>
    <property type="match status" value="1"/>
</dbReference>
<dbReference type="PRINTS" id="PR00301">
    <property type="entry name" value="HEATSHOCK70"/>
</dbReference>
<dbReference type="CDD" id="cd24029">
    <property type="entry name" value="ASKHA_NBD_HSP70_DnaK_HscA_HscC"/>
    <property type="match status" value="1"/>
</dbReference>